<dbReference type="GO" id="GO:0008812">
    <property type="term" value="F:choline dehydrogenase activity"/>
    <property type="evidence" value="ECO:0007669"/>
    <property type="project" value="UniProtKB-EC"/>
</dbReference>
<evidence type="ECO:0000259" key="8">
    <source>
        <dbReference type="PROSITE" id="PS00623"/>
    </source>
</evidence>
<comment type="cofactor">
    <cofactor evidence="1 6">
        <name>FAD</name>
        <dbReference type="ChEBI" id="CHEBI:57692"/>
    </cofactor>
</comment>
<name>A0A6L3MVC2_9BURK</name>
<dbReference type="PANTHER" id="PTHR11552:SF147">
    <property type="entry name" value="CHOLINE DEHYDROGENASE, MITOCHONDRIAL"/>
    <property type="match status" value="1"/>
</dbReference>
<dbReference type="Gene3D" id="3.50.50.60">
    <property type="entry name" value="FAD/NAD(P)-binding domain"/>
    <property type="match status" value="1"/>
</dbReference>
<comment type="caution">
    <text evidence="10">The sequence shown here is derived from an EMBL/GenBank/DDBJ whole genome shotgun (WGS) entry which is preliminary data.</text>
</comment>
<comment type="similarity">
    <text evidence="2 7">Belongs to the GMC oxidoreductase family.</text>
</comment>
<dbReference type="EMBL" id="VZOK01000032">
    <property type="protein sequence ID" value="KAB0636024.1"/>
    <property type="molecule type" value="Genomic_DNA"/>
</dbReference>
<dbReference type="InterPro" id="IPR000172">
    <property type="entry name" value="GMC_OxRdtase_N"/>
</dbReference>
<dbReference type="InterPro" id="IPR007867">
    <property type="entry name" value="GMC_OxRtase_C"/>
</dbReference>
<dbReference type="PIRSF" id="PIRSF000137">
    <property type="entry name" value="Alcohol_oxidase"/>
    <property type="match status" value="1"/>
</dbReference>
<dbReference type="Pfam" id="PF00732">
    <property type="entry name" value="GMC_oxred_N"/>
    <property type="match status" value="1"/>
</dbReference>
<dbReference type="RefSeq" id="WP_059488267.1">
    <property type="nucleotide sequence ID" value="NZ_CABVPM010000018.1"/>
</dbReference>
<dbReference type="Gene3D" id="3.30.560.10">
    <property type="entry name" value="Glucose Oxidase, domain 3"/>
    <property type="match status" value="1"/>
</dbReference>
<feature type="binding site" evidence="6">
    <location>
        <begin position="92"/>
        <end position="95"/>
    </location>
    <ligand>
        <name>FAD</name>
        <dbReference type="ChEBI" id="CHEBI:57692"/>
    </ligand>
</feature>
<evidence type="ECO:0000256" key="4">
    <source>
        <dbReference type="ARBA" id="ARBA00022827"/>
    </source>
</evidence>
<evidence type="ECO:0000256" key="6">
    <source>
        <dbReference type="PIRSR" id="PIRSR000137-2"/>
    </source>
</evidence>
<dbReference type="PANTHER" id="PTHR11552">
    <property type="entry name" value="GLUCOSE-METHANOL-CHOLINE GMC OXIDOREDUCTASE"/>
    <property type="match status" value="1"/>
</dbReference>
<dbReference type="NCBIfam" id="NF002550">
    <property type="entry name" value="PRK02106.1"/>
    <property type="match status" value="1"/>
</dbReference>
<accession>A0A6L3MVC2</accession>
<dbReference type="PROSITE" id="PS00624">
    <property type="entry name" value="GMC_OXRED_2"/>
    <property type="match status" value="1"/>
</dbReference>
<dbReference type="Pfam" id="PF05199">
    <property type="entry name" value="GMC_oxred_C"/>
    <property type="match status" value="1"/>
</dbReference>
<evidence type="ECO:0000313" key="11">
    <source>
        <dbReference type="Proteomes" id="UP000473470"/>
    </source>
</evidence>
<gene>
    <name evidence="10" type="ORF">F7R25_21120</name>
</gene>
<keyword evidence="10" id="KW-0560">Oxidoreductase</keyword>
<dbReference type="Proteomes" id="UP000473470">
    <property type="component" value="Unassembled WGS sequence"/>
</dbReference>
<evidence type="ECO:0000256" key="2">
    <source>
        <dbReference type="ARBA" id="ARBA00010790"/>
    </source>
</evidence>
<dbReference type="AlphaFoldDB" id="A0A6L3MVC2"/>
<dbReference type="GO" id="GO:0050660">
    <property type="term" value="F:flavin adenine dinucleotide binding"/>
    <property type="evidence" value="ECO:0007669"/>
    <property type="project" value="InterPro"/>
</dbReference>
<reference evidence="10 11" key="1">
    <citation type="submission" date="2019-09" db="EMBL/GenBank/DDBJ databases">
        <title>Draft genome sequences of 48 bacterial type strains from the CCUG.</title>
        <authorList>
            <person name="Tunovic T."/>
            <person name="Pineiro-Iglesias B."/>
            <person name="Unosson C."/>
            <person name="Inganas E."/>
            <person name="Ohlen M."/>
            <person name="Cardew S."/>
            <person name="Jensie-Markopoulos S."/>
            <person name="Salva-Serra F."/>
            <person name="Jaen-Luchoro D."/>
            <person name="Karlsson R."/>
            <person name="Svensson-Stadler L."/>
            <person name="Chun J."/>
            <person name="Moore E."/>
        </authorList>
    </citation>
    <scope>NUCLEOTIDE SEQUENCE [LARGE SCALE GENOMIC DNA]</scope>
    <source>
        <strain evidence="10 11">CCUG 65686</strain>
    </source>
</reference>
<proteinExistence type="inferred from homology"/>
<keyword evidence="5" id="KW-0520">NAD</keyword>
<keyword evidence="3 7" id="KW-0285">Flavoprotein</keyword>
<dbReference type="InterPro" id="IPR012132">
    <property type="entry name" value="GMC_OxRdtase"/>
</dbReference>
<feature type="domain" description="Glucose-methanol-choline oxidoreductase N-terminal" evidence="9">
    <location>
        <begin position="255"/>
        <end position="269"/>
    </location>
</feature>
<sequence>MNNSFDYLVVGGGSAGSVLASRLTEDPDATLCLFEAGGTGDGWPINVPAALVLMIPSRLNNWAFETVPQKGLLGRRGYQPRGKALGGSSAINAMVYTRGHHADYDDWAALGNEGWAWNDVFPYFKRSEHNERLSNDWHGRDGPLWVSDLKTDNPFQGRWLEAGRQCGLPVTDDFNGAEQEGVGIYQVTQKDGERWSAARAYLFPHMKTRGNLTVETSAQVRRIVFDGNKAVGVEVTRAGNVETVWAKREVILCAGAFQSPQLLMLSGIGPKDELQRHGIDVVVDLPGVGQNLQDHPDFVVSYKTNSLDALGVSIRGGIKTLADIRQYRKSRSGTLTTNFAEGGAFLKTRPDLDRPDVQMHFVVGPVSDHGRKVQLGHGISCHVCVLRPKSRGSVKLRSADPLDAPLIDPAFLEHADDLDVLVEGYKLTRRLMATPAMSAFVTKDLYASRSRTDEDIRALLRERTDTVYHPVGTCRMGNDELAVVDAQLRVRGAEGLRVVDASIMPTLVGANTNAPTIMIGEKASDLIRGISRFPAGADVKAGFAA</sequence>
<dbReference type="PROSITE" id="PS00623">
    <property type="entry name" value="GMC_OXRED_1"/>
    <property type="match status" value="1"/>
</dbReference>
<evidence type="ECO:0000256" key="3">
    <source>
        <dbReference type="ARBA" id="ARBA00022630"/>
    </source>
</evidence>
<dbReference type="EC" id="1.1.99.1" evidence="10"/>
<evidence type="ECO:0000256" key="5">
    <source>
        <dbReference type="ARBA" id="ARBA00023027"/>
    </source>
</evidence>
<dbReference type="InterPro" id="IPR036188">
    <property type="entry name" value="FAD/NAD-bd_sf"/>
</dbReference>
<evidence type="ECO:0000259" key="9">
    <source>
        <dbReference type="PROSITE" id="PS00624"/>
    </source>
</evidence>
<feature type="domain" description="Glucose-methanol-choline oxidoreductase N-terminal" evidence="8">
    <location>
        <begin position="82"/>
        <end position="105"/>
    </location>
</feature>
<organism evidence="10 11">
    <name type="scientific">Burkholderia stagnalis</name>
    <dbReference type="NCBI Taxonomy" id="1503054"/>
    <lineage>
        <taxon>Bacteria</taxon>
        <taxon>Pseudomonadati</taxon>
        <taxon>Pseudomonadota</taxon>
        <taxon>Betaproteobacteria</taxon>
        <taxon>Burkholderiales</taxon>
        <taxon>Burkholderiaceae</taxon>
        <taxon>Burkholderia</taxon>
        <taxon>Burkholderia cepacia complex</taxon>
    </lineage>
</organism>
<evidence type="ECO:0000256" key="1">
    <source>
        <dbReference type="ARBA" id="ARBA00001974"/>
    </source>
</evidence>
<evidence type="ECO:0000256" key="7">
    <source>
        <dbReference type="RuleBase" id="RU003968"/>
    </source>
</evidence>
<keyword evidence="4 6" id="KW-0274">FAD</keyword>
<feature type="binding site" evidence="6">
    <location>
        <position position="220"/>
    </location>
    <ligand>
        <name>FAD</name>
        <dbReference type="ChEBI" id="CHEBI:57692"/>
    </ligand>
</feature>
<protein>
    <submittedName>
        <fullName evidence="10">Choline dehydrogenase</fullName>
        <ecNumber evidence="10">1.1.99.1</ecNumber>
    </submittedName>
</protein>
<evidence type="ECO:0000313" key="10">
    <source>
        <dbReference type="EMBL" id="KAB0636024.1"/>
    </source>
</evidence>
<dbReference type="SUPFAM" id="SSF54373">
    <property type="entry name" value="FAD-linked reductases, C-terminal domain"/>
    <property type="match status" value="1"/>
</dbReference>
<dbReference type="SUPFAM" id="SSF51905">
    <property type="entry name" value="FAD/NAD(P)-binding domain"/>
    <property type="match status" value="1"/>
</dbReference>